<organism evidence="11 13">
    <name type="scientific">Adineta steineri</name>
    <dbReference type="NCBI Taxonomy" id="433720"/>
    <lineage>
        <taxon>Eukaryota</taxon>
        <taxon>Metazoa</taxon>
        <taxon>Spiralia</taxon>
        <taxon>Gnathifera</taxon>
        <taxon>Rotifera</taxon>
        <taxon>Eurotatoria</taxon>
        <taxon>Bdelloidea</taxon>
        <taxon>Adinetida</taxon>
        <taxon>Adinetidae</taxon>
        <taxon>Adineta</taxon>
    </lineage>
</organism>
<keyword evidence="9" id="KW-0472">Membrane</keyword>
<evidence type="ECO:0000256" key="1">
    <source>
        <dbReference type="ARBA" id="ARBA00009558"/>
    </source>
</evidence>
<dbReference type="SMART" id="SM00223">
    <property type="entry name" value="APPLE"/>
    <property type="match status" value="1"/>
</dbReference>
<dbReference type="Gene3D" id="3.90.176.10">
    <property type="entry name" value="Toxin ADP-ribosyltransferase, Chain A, domain 1"/>
    <property type="match status" value="1"/>
</dbReference>
<keyword evidence="3 8" id="KW-0808">Transferase</keyword>
<evidence type="ECO:0000256" key="3">
    <source>
        <dbReference type="ARBA" id="ARBA00022679"/>
    </source>
</evidence>
<dbReference type="GO" id="GO:0006508">
    <property type="term" value="P:proteolysis"/>
    <property type="evidence" value="ECO:0007669"/>
    <property type="project" value="InterPro"/>
</dbReference>
<feature type="transmembrane region" description="Helical" evidence="9">
    <location>
        <begin position="299"/>
        <end position="320"/>
    </location>
</feature>
<feature type="domain" description="Apple" evidence="10">
    <location>
        <begin position="518"/>
        <end position="589"/>
    </location>
</feature>
<evidence type="ECO:0000313" key="12">
    <source>
        <dbReference type="EMBL" id="CAF3500224.1"/>
    </source>
</evidence>
<gene>
    <name evidence="11" type="ORF">JYZ213_LOCUS9509</name>
    <name evidence="12" type="ORF">OXD698_LOCUS1273</name>
</gene>
<comment type="caution">
    <text evidence="11">The sequence shown here is derived from an EMBL/GenBank/DDBJ whole genome shotgun (WGS) entry which is preliminary data.</text>
</comment>
<evidence type="ECO:0000313" key="13">
    <source>
        <dbReference type="Proteomes" id="UP000663845"/>
    </source>
</evidence>
<keyword evidence="5" id="KW-0677">Repeat</keyword>
<dbReference type="PROSITE" id="PS51996">
    <property type="entry name" value="TR_MART"/>
    <property type="match status" value="1"/>
</dbReference>
<dbReference type="Proteomes" id="UP000663845">
    <property type="component" value="Unassembled WGS sequence"/>
</dbReference>
<dbReference type="Pfam" id="PF01129">
    <property type="entry name" value="ART"/>
    <property type="match status" value="1"/>
</dbReference>
<dbReference type="AlphaFoldDB" id="A0A813YAC4"/>
<dbReference type="GO" id="GO:0005576">
    <property type="term" value="C:extracellular region"/>
    <property type="evidence" value="ECO:0007669"/>
    <property type="project" value="InterPro"/>
</dbReference>
<dbReference type="SUPFAM" id="SSF56399">
    <property type="entry name" value="ADP-ribosylation"/>
    <property type="match status" value="1"/>
</dbReference>
<protein>
    <recommendedName>
        <fullName evidence="8">NAD(P)(+)--arginine ADP-ribosyltransferase</fullName>
        <ecNumber evidence="8">2.4.2.31</ecNumber>
    </recommendedName>
    <alternativeName>
        <fullName evidence="8">Mono(ADP-ribosyl)transferase</fullName>
    </alternativeName>
</protein>
<evidence type="ECO:0000256" key="7">
    <source>
        <dbReference type="ARBA" id="ARBA00047597"/>
    </source>
</evidence>
<dbReference type="InterPro" id="IPR000177">
    <property type="entry name" value="Apple"/>
</dbReference>
<evidence type="ECO:0000313" key="11">
    <source>
        <dbReference type="EMBL" id="CAF0881375.1"/>
    </source>
</evidence>
<proteinExistence type="inferred from homology"/>
<evidence type="ECO:0000256" key="9">
    <source>
        <dbReference type="SAM" id="Phobius"/>
    </source>
</evidence>
<comment type="catalytic activity">
    <reaction evidence="7 8">
        <text>L-arginyl-[protein] + NAD(+) = N(omega)-(ADP-D-ribosyl)-L-arginyl-[protein] + nicotinamide + H(+)</text>
        <dbReference type="Rhea" id="RHEA:19149"/>
        <dbReference type="Rhea" id="RHEA-COMP:10532"/>
        <dbReference type="Rhea" id="RHEA-COMP:15087"/>
        <dbReference type="ChEBI" id="CHEBI:15378"/>
        <dbReference type="ChEBI" id="CHEBI:17154"/>
        <dbReference type="ChEBI" id="CHEBI:29965"/>
        <dbReference type="ChEBI" id="CHEBI:57540"/>
        <dbReference type="ChEBI" id="CHEBI:142554"/>
        <dbReference type="EC" id="2.4.2.31"/>
    </reaction>
</comment>
<dbReference type="InterPro" id="IPR003609">
    <property type="entry name" value="Pan_app"/>
</dbReference>
<keyword evidence="8" id="KW-0520">NAD</keyword>
<evidence type="ECO:0000256" key="2">
    <source>
        <dbReference type="ARBA" id="ARBA00022676"/>
    </source>
</evidence>
<keyword evidence="9" id="KW-1133">Transmembrane helix</keyword>
<dbReference type="EMBL" id="CAJOAZ010000035">
    <property type="protein sequence ID" value="CAF3500224.1"/>
    <property type="molecule type" value="Genomic_DNA"/>
</dbReference>
<keyword evidence="9" id="KW-0812">Transmembrane</keyword>
<dbReference type="EMBL" id="CAJNOG010000067">
    <property type="protein sequence ID" value="CAF0881375.1"/>
    <property type="molecule type" value="Genomic_DNA"/>
</dbReference>
<dbReference type="Proteomes" id="UP000663844">
    <property type="component" value="Unassembled WGS sequence"/>
</dbReference>
<evidence type="ECO:0000256" key="5">
    <source>
        <dbReference type="ARBA" id="ARBA00022737"/>
    </source>
</evidence>
<name>A0A813YAC4_9BILA</name>
<keyword evidence="8" id="KW-0521">NADP</keyword>
<keyword evidence="2 8" id="KW-0328">Glycosyltransferase</keyword>
<evidence type="ECO:0000256" key="4">
    <source>
        <dbReference type="ARBA" id="ARBA00022695"/>
    </source>
</evidence>
<dbReference type="Pfam" id="PF14295">
    <property type="entry name" value="PAN_4"/>
    <property type="match status" value="3"/>
</dbReference>
<comment type="similarity">
    <text evidence="1 8">Belongs to the Arg-specific ADP-ribosyltransferase family.</text>
</comment>
<keyword evidence="4" id="KW-0548">Nucleotidyltransferase</keyword>
<dbReference type="GO" id="GO:0106274">
    <property type="term" value="F:NAD+-protein-arginine ADP-ribosyltransferase activity"/>
    <property type="evidence" value="ECO:0007669"/>
    <property type="project" value="UniProtKB-EC"/>
</dbReference>
<accession>A0A813YAC4</accession>
<keyword evidence="6" id="KW-1015">Disulfide bond</keyword>
<sequence length="590" mass="65646">MEHRDLNGEEKLDQKQVAVALEDYNNISADPMKKNRRVVEITVKAPDFTTTNITNDIKADLGSIVGYADQPLLPLYKACAPLTDIIHNISFYVQIALDGTSEQPPDGLTIDESAAIRLYTMEWETPHKSLYVMLNHTLKTADRKDLRPYFKYLKLFLTALVKLPSVPQLTVWRGVTKDLSAEFPPGTSVTWWAFSSCTTALSVLENNMYLGSTGNRTLFSVEAINGRIIRGHSYFDTEEEILLLPGTLMVVQSQLSPASDLHIIHLKQIRPEEVLLELPFEGALLYPKIKRQWYRKKRFAIPICLFSVLLIAGVIIGAILGTKSNKNPADPVVNWHGNDWAYACDFYGNDLINVPVLATLCGPKCSETERCTHYAWHDWGGGDCFLKFGNVSKSDAVVTNETTMICGIVTNHQQAFSNTTVVWNGNNWAMSCSFRGNELSNTLVSADLCGPKCAQTPKCTHFTWTRANNGTCWMKKGTVSKNDAFSTYDASMVCGILSDSEQAVTNLMVPWNGNNWAMSCDFRFPGNELLNVQVSANLCSPKCAQTPKCTHFTWTRANNGTCWMKKGIVSKTDAFSTNDTTMVCGILSSK</sequence>
<dbReference type="InterPro" id="IPR000768">
    <property type="entry name" value="ART"/>
</dbReference>
<dbReference type="EC" id="2.4.2.31" evidence="8"/>
<dbReference type="Gene3D" id="3.50.4.10">
    <property type="entry name" value="Hepatocyte Growth Factor"/>
    <property type="match status" value="3"/>
</dbReference>
<dbReference type="GO" id="GO:0016779">
    <property type="term" value="F:nucleotidyltransferase activity"/>
    <property type="evidence" value="ECO:0007669"/>
    <property type="project" value="UniProtKB-KW"/>
</dbReference>
<reference evidence="11" key="1">
    <citation type="submission" date="2021-02" db="EMBL/GenBank/DDBJ databases">
        <authorList>
            <person name="Nowell W R."/>
        </authorList>
    </citation>
    <scope>NUCLEOTIDE SEQUENCE</scope>
</reference>
<evidence type="ECO:0000256" key="8">
    <source>
        <dbReference type="RuleBase" id="RU361228"/>
    </source>
</evidence>
<evidence type="ECO:0000259" key="10">
    <source>
        <dbReference type="SMART" id="SM00223"/>
    </source>
</evidence>
<evidence type="ECO:0000256" key="6">
    <source>
        <dbReference type="ARBA" id="ARBA00023157"/>
    </source>
</evidence>